<feature type="transmembrane region" description="Helical" evidence="1">
    <location>
        <begin position="85"/>
        <end position="108"/>
    </location>
</feature>
<evidence type="ECO:0000313" key="2">
    <source>
        <dbReference type="EMBL" id="QHT18877.1"/>
    </source>
</evidence>
<feature type="transmembrane region" description="Helical" evidence="1">
    <location>
        <begin position="280"/>
        <end position="301"/>
    </location>
</feature>
<proteinExistence type="predicted"/>
<feature type="transmembrane region" description="Helical" evidence="1">
    <location>
        <begin position="129"/>
        <end position="152"/>
    </location>
</feature>
<name>A0A6C0DQH7_9ZZZZ</name>
<organism evidence="2">
    <name type="scientific">viral metagenome</name>
    <dbReference type="NCBI Taxonomy" id="1070528"/>
    <lineage>
        <taxon>unclassified sequences</taxon>
        <taxon>metagenomes</taxon>
        <taxon>organismal metagenomes</taxon>
    </lineage>
</organism>
<protein>
    <submittedName>
        <fullName evidence="2">Uncharacterized protein</fullName>
    </submittedName>
</protein>
<feature type="transmembrane region" description="Helical" evidence="1">
    <location>
        <begin position="252"/>
        <end position="274"/>
    </location>
</feature>
<feature type="transmembrane region" description="Helical" evidence="1">
    <location>
        <begin position="158"/>
        <end position="179"/>
    </location>
</feature>
<reference evidence="2" key="1">
    <citation type="journal article" date="2020" name="Nature">
        <title>Giant virus diversity and host interactions through global metagenomics.</title>
        <authorList>
            <person name="Schulz F."/>
            <person name="Roux S."/>
            <person name="Paez-Espino D."/>
            <person name="Jungbluth S."/>
            <person name="Walsh D.A."/>
            <person name="Denef V.J."/>
            <person name="McMahon K.D."/>
            <person name="Konstantinidis K.T."/>
            <person name="Eloe-Fadrosh E.A."/>
            <person name="Kyrpides N.C."/>
            <person name="Woyke T."/>
        </authorList>
    </citation>
    <scope>NUCLEOTIDE SEQUENCE</scope>
    <source>
        <strain evidence="2">GVMAG-M-3300023174-49</strain>
    </source>
</reference>
<evidence type="ECO:0000256" key="1">
    <source>
        <dbReference type="SAM" id="Phobius"/>
    </source>
</evidence>
<keyword evidence="1" id="KW-1133">Transmembrane helix</keyword>
<keyword evidence="1" id="KW-0472">Membrane</keyword>
<accession>A0A6C0DQH7</accession>
<dbReference type="AlphaFoldDB" id="A0A6C0DQH7"/>
<keyword evidence="1" id="KW-0812">Transmembrane</keyword>
<dbReference type="EMBL" id="MN739660">
    <property type="protein sequence ID" value="QHT18877.1"/>
    <property type="molecule type" value="Genomic_DNA"/>
</dbReference>
<sequence>MALSKQDKIDIEKALQGGIENDILHKITDGTLPNDVFNQLTNSDNNYFLDCQPTGASADEIQTYNVPINSVYTQDAARLDIYKTLVNLCLVIIFMIITYFTVPIFYKYGVVDVINKMFEDETGEYNNRLHRITTVDIILSFWMLAIIFYFLALSFSQGLWSIYTCVILTVVYVLSMVVIDGKKKEDSFMTTIFPGKSPRKAVSTIYKISDDDKIDYFKNVSIFDFGMFIVDGFKFMFGAEDISKKQPPQVPIAWFGIIGFYLFIIGMIKVLSLATLDDKFFFGILPFGILIPIIVWFCLLFDYGTEFGRKHGTNVFNRLGSAISKIPGTS</sequence>